<name>A0AAI8VUJ2_9PEZI</name>
<evidence type="ECO:0000313" key="2">
    <source>
        <dbReference type="EMBL" id="CAJ2511347.1"/>
    </source>
</evidence>
<feature type="compositionally biased region" description="Acidic residues" evidence="1">
    <location>
        <begin position="668"/>
        <end position="677"/>
    </location>
</feature>
<reference evidence="2" key="1">
    <citation type="submission" date="2023-10" db="EMBL/GenBank/DDBJ databases">
        <authorList>
            <person name="Hackl T."/>
        </authorList>
    </citation>
    <scope>NUCLEOTIDE SEQUENCE</scope>
</reference>
<feature type="region of interest" description="Disordered" evidence="1">
    <location>
        <begin position="647"/>
        <end position="725"/>
    </location>
</feature>
<feature type="compositionally biased region" description="Basic and acidic residues" evidence="1">
    <location>
        <begin position="691"/>
        <end position="702"/>
    </location>
</feature>
<keyword evidence="3" id="KW-1185">Reference proteome</keyword>
<protein>
    <submittedName>
        <fullName evidence="2">Uu.00g069720.m01.CDS01</fullName>
    </submittedName>
</protein>
<feature type="compositionally biased region" description="Basic and acidic residues" evidence="1">
    <location>
        <begin position="647"/>
        <end position="667"/>
    </location>
</feature>
<comment type="caution">
    <text evidence="2">The sequence shown here is derived from an EMBL/GenBank/DDBJ whole genome shotgun (WGS) entry which is preliminary data.</text>
</comment>
<dbReference type="Proteomes" id="UP001295740">
    <property type="component" value="Unassembled WGS sequence"/>
</dbReference>
<organism evidence="2 3">
    <name type="scientific">Anthostomella pinea</name>
    <dbReference type="NCBI Taxonomy" id="933095"/>
    <lineage>
        <taxon>Eukaryota</taxon>
        <taxon>Fungi</taxon>
        <taxon>Dikarya</taxon>
        <taxon>Ascomycota</taxon>
        <taxon>Pezizomycotina</taxon>
        <taxon>Sordariomycetes</taxon>
        <taxon>Xylariomycetidae</taxon>
        <taxon>Xylariales</taxon>
        <taxon>Xylariaceae</taxon>
        <taxon>Anthostomella</taxon>
    </lineage>
</organism>
<proteinExistence type="predicted"/>
<sequence length="725" mass="81316">MSTMEPAAQAMRPPRYPNEGPLQERSTENDVAALRLARLALHGLVDQHVKDAARRNSPRQRAESNSCEAVPTISLATQASPELREQAAPESIDMATPRSDGHLFGDIPDFMLPLKSMYDGTGAWPRHRGLAFGGKHNSWANIGFPGDESLIVPDIEQSTHIDHEKPSIVRLSEDIASIKAQASDEITDGGNVDTQTEHNRTIERFSLHGQTVCKVKLSDCKISNNTYSGCGISKATETIITKANGAKPTVAVVQWVTAHVLLARSGQIGGRSQDYWKHARNLAHQQLYINPDLEAEVQQQMEKDTTGDVAFTEMLEIAKQGIKVNAFNPYHQAKRDEYGVSNGVFYRIEDTDIVMVLDQDDEVILFQLSSAFTKLLTEQVQQATVQALETYSTLHPVPLPDMTRHGLHYMEWLVEHPEFDFRRPESDLRKAKSGAYHFGHRCGLIDPQGKHEPRLTRDLGSQFPEVETNTVMKHLYHLRYGALGACTEMIRLVFGLLDPNLLDDYTKVAKEVGGIVYQQPFVTRRENEVFCLRAILINLMTYEHVDRMDWHHGFAALVPMGDYQGGDLLTRELGLQIESRPGCLQLLRGRELRHSITKWTGRRFVVVSTTHNAVKRWAFARMGKDVPDEPAEIDDCLDIGQEDVLPEDQRLMSDRERVPERYGHSADDDGVLSEDEASMNSGSEWSLGSELRGEGNKRKPDEPVDGSEEAGRPQKKPTRVHRGDS</sequence>
<dbReference type="Gene3D" id="3.60.130.30">
    <property type="match status" value="1"/>
</dbReference>
<evidence type="ECO:0000256" key="1">
    <source>
        <dbReference type="SAM" id="MobiDB-lite"/>
    </source>
</evidence>
<feature type="region of interest" description="Disordered" evidence="1">
    <location>
        <begin position="1"/>
        <end position="29"/>
    </location>
</feature>
<evidence type="ECO:0000313" key="3">
    <source>
        <dbReference type="Proteomes" id="UP001295740"/>
    </source>
</evidence>
<feature type="compositionally biased region" description="Basic residues" evidence="1">
    <location>
        <begin position="713"/>
        <end position="725"/>
    </location>
</feature>
<dbReference type="AlphaFoldDB" id="A0AAI8VUJ2"/>
<accession>A0AAI8VUJ2</accession>
<gene>
    <name evidence="2" type="ORF">KHLLAP_LOCUS11815</name>
</gene>
<dbReference type="EMBL" id="CAUWAG010000018">
    <property type="protein sequence ID" value="CAJ2511347.1"/>
    <property type="molecule type" value="Genomic_DNA"/>
</dbReference>